<dbReference type="PANTHER" id="PTHR23150:SF36">
    <property type="entry name" value="HERCYNINE OXYGENASE"/>
    <property type="match status" value="1"/>
</dbReference>
<feature type="domain" description="DinB-like" evidence="5">
    <location>
        <begin position="56"/>
        <end position="200"/>
    </location>
</feature>
<accession>A0AAE4G5V6</accession>
<dbReference type="SUPFAM" id="SSF109854">
    <property type="entry name" value="DinB/YfiT-like putative metalloenzymes"/>
    <property type="match status" value="1"/>
</dbReference>
<dbReference type="RefSeq" id="WP_151201190.1">
    <property type="nucleotide sequence ID" value="NZ_JAVLSM010000012.1"/>
</dbReference>
<organism evidence="6">
    <name type="scientific">Herbaspirillum huttiense subsp. nephrolepidis</name>
    <dbReference type="NCBI Taxonomy" id="3075126"/>
    <lineage>
        <taxon>Bacteria</taxon>
        <taxon>Pseudomonadati</taxon>
        <taxon>Pseudomonadota</taxon>
        <taxon>Betaproteobacteria</taxon>
        <taxon>Burkholderiales</taxon>
        <taxon>Oxalobacteraceae</taxon>
        <taxon>Herbaspirillum</taxon>
    </lineage>
</organism>
<dbReference type="Pfam" id="PF12867">
    <property type="entry name" value="DinB_2"/>
    <property type="match status" value="1"/>
</dbReference>
<dbReference type="Pfam" id="PF03781">
    <property type="entry name" value="FGE-sulfatase"/>
    <property type="match status" value="1"/>
</dbReference>
<evidence type="ECO:0000259" key="5">
    <source>
        <dbReference type="Pfam" id="PF12867"/>
    </source>
</evidence>
<comment type="caution">
    <text evidence="6">The sequence shown here is derived from an EMBL/GenBank/DDBJ whole genome shotgun (WGS) entry which is preliminary data.</text>
</comment>
<evidence type="ECO:0000256" key="2">
    <source>
        <dbReference type="ARBA" id="ARBA00023004"/>
    </source>
</evidence>
<evidence type="ECO:0000259" key="4">
    <source>
        <dbReference type="Pfam" id="PF03781"/>
    </source>
</evidence>
<feature type="domain" description="Sulfatase-modifying factor enzyme-like" evidence="4">
    <location>
        <begin position="238"/>
        <end position="370"/>
    </location>
</feature>
<evidence type="ECO:0000256" key="1">
    <source>
        <dbReference type="ARBA" id="ARBA00023002"/>
    </source>
</evidence>
<dbReference type="InterPro" id="IPR016187">
    <property type="entry name" value="CTDL_fold"/>
</dbReference>
<dbReference type="InterPro" id="IPR042095">
    <property type="entry name" value="SUMF_sf"/>
</dbReference>
<keyword evidence="2" id="KW-0408">Iron</keyword>
<gene>
    <name evidence="6" type="primary">egtB</name>
    <name evidence="6" type="ORF">RJN63_00210</name>
</gene>
<evidence type="ECO:0000256" key="3">
    <source>
        <dbReference type="ARBA" id="ARBA00037882"/>
    </source>
</evidence>
<dbReference type="EMBL" id="JAVRAA010000001">
    <property type="protein sequence ID" value="MDT0335232.1"/>
    <property type="molecule type" value="Genomic_DNA"/>
</dbReference>
<dbReference type="InterPro" id="IPR034660">
    <property type="entry name" value="DinB/YfiT-like"/>
</dbReference>
<evidence type="ECO:0000313" key="6">
    <source>
        <dbReference type="EMBL" id="MDT0335232.1"/>
    </source>
</evidence>
<dbReference type="InterPro" id="IPR017806">
    <property type="entry name" value="EgtB"/>
</dbReference>
<dbReference type="SUPFAM" id="SSF56436">
    <property type="entry name" value="C-type lectin-like"/>
    <property type="match status" value="1"/>
</dbReference>
<dbReference type="InterPro" id="IPR024775">
    <property type="entry name" value="DinB-like"/>
</dbReference>
<proteinExistence type="predicted"/>
<protein>
    <submittedName>
        <fullName evidence="6">Ergothioneine biosynthesis protein EgtB</fullName>
    </submittedName>
</protein>
<name>A0AAE4G5V6_9BURK</name>
<dbReference type="PANTHER" id="PTHR23150">
    <property type="entry name" value="SULFATASE MODIFYING FACTOR 1, 2"/>
    <property type="match status" value="1"/>
</dbReference>
<keyword evidence="1" id="KW-0560">Oxidoreductase</keyword>
<comment type="pathway">
    <text evidence="3">Amino-acid biosynthesis; ergothioneine biosynthesis.</text>
</comment>
<dbReference type="Gene3D" id="3.90.1580.10">
    <property type="entry name" value="paralog of FGE (formylglycine-generating enzyme)"/>
    <property type="match status" value="2"/>
</dbReference>
<dbReference type="AlphaFoldDB" id="A0AAE4G5V6"/>
<reference evidence="6" key="1">
    <citation type="submission" date="2023-02" db="EMBL/GenBank/DDBJ databases">
        <title>Description of Herbaspirillum huttiense subsp. nephrolepsisexaltata and Herbaspirillum huttiense subsp. lycopersicon.</title>
        <authorList>
            <person name="Poudel M."/>
            <person name="Sharma A."/>
            <person name="Goss E."/>
            <person name="Tapia J.H."/>
            <person name="Harmon C.M."/>
            <person name="Jones J.B."/>
        </authorList>
    </citation>
    <scope>NUCLEOTIDE SEQUENCE</scope>
    <source>
        <strain evidence="6">NC40101</strain>
    </source>
</reference>
<dbReference type="NCBIfam" id="TIGR03440">
    <property type="entry name" value="egtB_TIGR03440"/>
    <property type="match status" value="1"/>
</dbReference>
<dbReference type="GO" id="GO:0052699">
    <property type="term" value="P:ergothioneine biosynthetic process"/>
    <property type="evidence" value="ECO:0007669"/>
    <property type="project" value="InterPro"/>
</dbReference>
<sequence>MPSVITHDRATTHDDELAEQPMAVVAAATAATIDAVIDAAVQQINHRPRERLGDRYRRLRRQSLLIAEPLSAEDCCVQAMPDASPIKWHLAHTTWFFETFLLERFQSGFTPFHPQFRVLFNSYYEGVGEKFPRPQRGLLTRPSLDDILAYREQVDARMLLLIDALEADPAEAGEAHPQLAGFLSLLELGMQHEQQHQELMLTDIKILLSMNPLQPAYQPLPMNLQLDDPVALELQWHRIEAGVVEIGHAGSGFCFDNETPRHRQFVEAYQCASRLVNNAEYLAFVEAGGYEDAGLWLSEGWEWKKQEGLSHPLYWRRGADGQWREFTEYGAQPLQPHAAAVHLSYYEADAYARWAGARLLTEAEWEHAAARLQGSGREFFGVAWQWTSSSYAPYPGFSAAPGAVGEYNGKFMVNQYVLRGSSSATPLNHARLTYRNFFPATARWQVSGIRLARQG</sequence>
<dbReference type="InterPro" id="IPR051043">
    <property type="entry name" value="Sulfatase_Mod_Factor_Kinase"/>
</dbReference>
<dbReference type="InterPro" id="IPR005532">
    <property type="entry name" value="SUMF_dom"/>
</dbReference>